<dbReference type="Pfam" id="PF07683">
    <property type="entry name" value="CobW_C"/>
    <property type="match status" value="1"/>
</dbReference>
<reference evidence="7 8" key="1">
    <citation type="submission" date="2019-12" db="EMBL/GenBank/DDBJ databases">
        <title>Genome sequence of Streptomyces bambusae.</title>
        <authorList>
            <person name="Bansal K."/>
            <person name="Choksket S."/>
            <person name="Korpole S."/>
            <person name="Patil P.B."/>
        </authorList>
    </citation>
    <scope>NUCLEOTIDE SEQUENCE [LARGE SCALE GENOMIC DNA]</scope>
    <source>
        <strain evidence="7 8">SK60</strain>
    </source>
</reference>
<protein>
    <submittedName>
        <fullName evidence="7">GTP-binding protein</fullName>
    </submittedName>
</protein>
<keyword evidence="3" id="KW-0143">Chaperone</keyword>
<dbReference type="SUPFAM" id="SSF52540">
    <property type="entry name" value="P-loop containing nucleoside triphosphate hydrolases"/>
    <property type="match status" value="1"/>
</dbReference>
<evidence type="ECO:0000256" key="2">
    <source>
        <dbReference type="ARBA" id="ARBA00022801"/>
    </source>
</evidence>
<sequence>MNSRQQPIPVVVLAGFLGSGKTTLLNHLLRGSRGTRIGVVVNDFGSIEIDAMSVAGQVGDSMVSLGGGCLCCAVDGAELDTYLDRLARPEHGIDVIVIEASGLAEPQEMIRMLVANENPAVRYGGMVEVVDAAEFDATRARHPETDRHLAVADLVVLNKTDRVDPAERARIEAVLAGLCPGIPVVAADHGRIDPGLLFDRKEWAETRGQLSFEDLIAEAESARADAEDHRGHAHAHYESTEFASDQALHPRRLIDFLDGRPPGLYRIKGHVHFGVPGHGEKYEVHAVGRFLRFTPLPWGRGEPRRTQLVLIGSGTDGPALLADLAACREPAPHAVAPETMWGVLRYVDPADRPDIEGADAGLTETDFHDADADADEGVYAYADVDPAEG</sequence>
<comment type="caution">
    <text evidence="7">The sequence shown here is derived from an EMBL/GenBank/DDBJ whole genome shotgun (WGS) entry which is preliminary data.</text>
</comment>
<organism evidence="7 8">
    <name type="scientific">Streptomyces bambusae</name>
    <dbReference type="NCBI Taxonomy" id="1550616"/>
    <lineage>
        <taxon>Bacteria</taxon>
        <taxon>Bacillati</taxon>
        <taxon>Actinomycetota</taxon>
        <taxon>Actinomycetes</taxon>
        <taxon>Kitasatosporales</taxon>
        <taxon>Streptomycetaceae</taxon>
        <taxon>Streptomyces</taxon>
    </lineage>
</organism>
<dbReference type="Gene3D" id="3.30.1220.10">
    <property type="entry name" value="CobW-like, C-terminal domain"/>
    <property type="match status" value="1"/>
</dbReference>
<comment type="similarity">
    <text evidence="4">Belongs to the SIMIBI class G3E GTPase family. ZNG1 subfamily.</text>
</comment>
<dbReference type="Pfam" id="PF02492">
    <property type="entry name" value="cobW"/>
    <property type="match status" value="1"/>
</dbReference>
<dbReference type="EMBL" id="WTFF01000103">
    <property type="protein sequence ID" value="MBW5483404.1"/>
    <property type="molecule type" value="Genomic_DNA"/>
</dbReference>
<dbReference type="Gene3D" id="3.40.50.300">
    <property type="entry name" value="P-loop containing nucleotide triphosphate hydrolases"/>
    <property type="match status" value="1"/>
</dbReference>
<comment type="catalytic activity">
    <reaction evidence="5">
        <text>GTP + H2O = GDP + phosphate + H(+)</text>
        <dbReference type="Rhea" id="RHEA:19669"/>
        <dbReference type="ChEBI" id="CHEBI:15377"/>
        <dbReference type="ChEBI" id="CHEBI:15378"/>
        <dbReference type="ChEBI" id="CHEBI:37565"/>
        <dbReference type="ChEBI" id="CHEBI:43474"/>
        <dbReference type="ChEBI" id="CHEBI:58189"/>
    </reaction>
    <physiologicalReaction direction="left-to-right" evidence="5">
        <dbReference type="Rhea" id="RHEA:19670"/>
    </physiologicalReaction>
</comment>
<evidence type="ECO:0000313" key="7">
    <source>
        <dbReference type="EMBL" id="MBW5483404.1"/>
    </source>
</evidence>
<dbReference type="SUPFAM" id="SSF90002">
    <property type="entry name" value="Hypothetical protein YjiA, C-terminal domain"/>
    <property type="match status" value="1"/>
</dbReference>
<accession>A0ABS6Z6K8</accession>
<evidence type="ECO:0000259" key="6">
    <source>
        <dbReference type="SMART" id="SM00833"/>
    </source>
</evidence>
<evidence type="ECO:0000256" key="4">
    <source>
        <dbReference type="ARBA" id="ARBA00034320"/>
    </source>
</evidence>
<evidence type="ECO:0000256" key="5">
    <source>
        <dbReference type="ARBA" id="ARBA00049117"/>
    </source>
</evidence>
<feature type="domain" description="CobW C-terminal" evidence="6">
    <location>
        <begin position="237"/>
        <end position="328"/>
    </location>
</feature>
<dbReference type="PANTHER" id="PTHR13748">
    <property type="entry name" value="COBW-RELATED"/>
    <property type="match status" value="1"/>
</dbReference>
<dbReference type="InterPro" id="IPR003495">
    <property type="entry name" value="CobW/HypB/UreG_nucleotide-bd"/>
</dbReference>
<gene>
    <name evidence="7" type="ORF">GPJ59_16280</name>
</gene>
<dbReference type="InterPro" id="IPR027417">
    <property type="entry name" value="P-loop_NTPase"/>
</dbReference>
<dbReference type="SMART" id="SM00833">
    <property type="entry name" value="CobW_C"/>
    <property type="match status" value="1"/>
</dbReference>
<keyword evidence="2" id="KW-0378">Hydrolase</keyword>
<name>A0ABS6Z6K8_9ACTN</name>
<dbReference type="InterPro" id="IPR051316">
    <property type="entry name" value="Zinc-reg_GTPase_activator"/>
</dbReference>
<dbReference type="InterPro" id="IPR011629">
    <property type="entry name" value="CobW-like_C"/>
</dbReference>
<dbReference type="CDD" id="cd03112">
    <property type="entry name" value="CobW-like"/>
    <property type="match status" value="1"/>
</dbReference>
<keyword evidence="8" id="KW-1185">Reference proteome</keyword>
<evidence type="ECO:0000256" key="1">
    <source>
        <dbReference type="ARBA" id="ARBA00022741"/>
    </source>
</evidence>
<dbReference type="InterPro" id="IPR036627">
    <property type="entry name" value="CobW-likC_sf"/>
</dbReference>
<dbReference type="RefSeq" id="WP_219667863.1">
    <property type="nucleotide sequence ID" value="NZ_WTFF01000103.1"/>
</dbReference>
<proteinExistence type="inferred from homology"/>
<dbReference type="PANTHER" id="PTHR13748:SF62">
    <property type="entry name" value="COBW DOMAIN-CONTAINING PROTEIN"/>
    <property type="match status" value="1"/>
</dbReference>
<evidence type="ECO:0000313" key="8">
    <source>
        <dbReference type="Proteomes" id="UP000812013"/>
    </source>
</evidence>
<keyword evidence="1" id="KW-0547">Nucleotide-binding</keyword>
<evidence type="ECO:0000256" key="3">
    <source>
        <dbReference type="ARBA" id="ARBA00023186"/>
    </source>
</evidence>
<dbReference type="Proteomes" id="UP000812013">
    <property type="component" value="Unassembled WGS sequence"/>
</dbReference>